<dbReference type="EMBL" id="JACEFF010000511">
    <property type="protein sequence ID" value="KAH9636190.1"/>
    <property type="molecule type" value="Genomic_DNA"/>
</dbReference>
<evidence type="ECO:0000313" key="4">
    <source>
        <dbReference type="Proteomes" id="UP000814243"/>
    </source>
</evidence>
<gene>
    <name evidence="3" type="ORF">HF086_007142</name>
</gene>
<sequence>MATLEDEIRDLKEKNNELVQKVQFWKLAAAKKEDEKLTLMKEVNELRLKLSMLRNHGSTQAKKLDSALQEASEKAIAHLVNASAEIAKSVEIAKAYMREREELEEQLPRWSTLGGTPRAENTERVHRVAPMMMEGRCVQPVVELNRTILLRGESGSGDTTERAVPLHMLQDVYIPLTRIDISDFAHPTVEVEANMDTANDIISEEYIEGYGPPGVPVPMLNLSVIYSSTHNDNDEDLANFSSTAPSLFNRISMQLQDDSWGQQGFETIEESPEESHQASLMNSTAYDNPLEGPSWLLDRTPTATRTSTTSHTPGNRHEPTLRSGKNLTPGSTTDKNRTPNTSTRNTDGNIPVELSPAQATFSPTVRRRKRTSSPPPLATPRQPHYSPRPSSSRRNSRSRYVTLHILANVMRLDGSPLSLSPPKQARSPRSLPFDAPSPNGATDSRVIVSEARSVDQEVPESVRDASIGRHSRDHERRLLIHRERKLRR</sequence>
<evidence type="ECO:0000256" key="1">
    <source>
        <dbReference type="SAM" id="Coils"/>
    </source>
</evidence>
<proteinExistence type="predicted"/>
<name>A0A922MFE1_SPOEX</name>
<reference evidence="3" key="1">
    <citation type="journal article" date="2021" name="G3 (Bethesda)">
        <title>Genome and transcriptome analysis of the beet armyworm Spodoptera exigua reveals targets for pest control. .</title>
        <authorList>
            <person name="Simon S."/>
            <person name="Breeschoten T."/>
            <person name="Jansen H.J."/>
            <person name="Dirks R.P."/>
            <person name="Schranz M.E."/>
            <person name="Ros V.I.D."/>
        </authorList>
    </citation>
    <scope>NUCLEOTIDE SEQUENCE</scope>
    <source>
        <strain evidence="3">TB_SE_WUR_2020</strain>
    </source>
</reference>
<comment type="caution">
    <text evidence="3">The sequence shown here is derived from an EMBL/GenBank/DDBJ whole genome shotgun (WGS) entry which is preliminary data.</text>
</comment>
<evidence type="ECO:0000256" key="2">
    <source>
        <dbReference type="SAM" id="MobiDB-lite"/>
    </source>
</evidence>
<accession>A0A922MFE1</accession>
<feature type="region of interest" description="Disordered" evidence="2">
    <location>
        <begin position="413"/>
        <end position="443"/>
    </location>
</feature>
<protein>
    <submittedName>
        <fullName evidence="3">Uncharacterized protein</fullName>
    </submittedName>
</protein>
<organism evidence="3 4">
    <name type="scientific">Spodoptera exigua</name>
    <name type="common">Beet armyworm</name>
    <name type="synonym">Noctua fulgens</name>
    <dbReference type="NCBI Taxonomy" id="7107"/>
    <lineage>
        <taxon>Eukaryota</taxon>
        <taxon>Metazoa</taxon>
        <taxon>Ecdysozoa</taxon>
        <taxon>Arthropoda</taxon>
        <taxon>Hexapoda</taxon>
        <taxon>Insecta</taxon>
        <taxon>Pterygota</taxon>
        <taxon>Neoptera</taxon>
        <taxon>Endopterygota</taxon>
        <taxon>Lepidoptera</taxon>
        <taxon>Glossata</taxon>
        <taxon>Ditrysia</taxon>
        <taxon>Noctuoidea</taxon>
        <taxon>Noctuidae</taxon>
        <taxon>Amphipyrinae</taxon>
        <taxon>Spodoptera</taxon>
    </lineage>
</organism>
<feature type="compositionally biased region" description="Low complexity" evidence="2">
    <location>
        <begin position="380"/>
        <end position="393"/>
    </location>
</feature>
<feature type="compositionally biased region" description="Low complexity" evidence="2">
    <location>
        <begin position="299"/>
        <end position="313"/>
    </location>
</feature>
<feature type="compositionally biased region" description="Polar residues" evidence="2">
    <location>
        <begin position="323"/>
        <end position="348"/>
    </location>
</feature>
<keyword evidence="1" id="KW-0175">Coiled coil</keyword>
<feature type="region of interest" description="Disordered" evidence="2">
    <location>
        <begin position="452"/>
        <end position="471"/>
    </location>
</feature>
<feature type="region of interest" description="Disordered" evidence="2">
    <location>
        <begin position="284"/>
        <end position="398"/>
    </location>
</feature>
<feature type="coiled-coil region" evidence="1">
    <location>
        <begin position="1"/>
        <end position="49"/>
    </location>
</feature>
<dbReference type="Proteomes" id="UP000814243">
    <property type="component" value="Unassembled WGS sequence"/>
</dbReference>
<feature type="coiled-coil region" evidence="1">
    <location>
        <begin position="86"/>
        <end position="113"/>
    </location>
</feature>
<dbReference type="AlphaFoldDB" id="A0A922MFE1"/>
<evidence type="ECO:0000313" key="3">
    <source>
        <dbReference type="EMBL" id="KAH9636190.1"/>
    </source>
</evidence>